<dbReference type="PANTHER" id="PTHR34773">
    <property type="entry name" value="FLAGELLAR SECRETION CHAPERONE FLIS"/>
    <property type="match status" value="1"/>
</dbReference>
<dbReference type="AlphaFoldDB" id="A0A3B0X874"/>
<dbReference type="InterPro" id="IPR036584">
    <property type="entry name" value="FliS_sf"/>
</dbReference>
<proteinExistence type="inferred from homology"/>
<accession>A0A3B0X874</accession>
<keyword evidence="6" id="KW-0282">Flagellum</keyword>
<dbReference type="GO" id="GO:0005829">
    <property type="term" value="C:cytosol"/>
    <property type="evidence" value="ECO:0007669"/>
    <property type="project" value="UniProtKB-SubCell"/>
</dbReference>
<name>A0A3B0X874_9ZZZZ</name>
<evidence type="ECO:0000256" key="1">
    <source>
        <dbReference type="ARBA" id="ARBA00004514"/>
    </source>
</evidence>
<evidence type="ECO:0000313" key="6">
    <source>
        <dbReference type="EMBL" id="VAW63961.1"/>
    </source>
</evidence>
<keyword evidence="3" id="KW-0963">Cytoplasm</keyword>
<dbReference type="EMBL" id="UOFG01000217">
    <property type="protein sequence ID" value="VAW63961.1"/>
    <property type="molecule type" value="Genomic_DNA"/>
</dbReference>
<evidence type="ECO:0000256" key="2">
    <source>
        <dbReference type="ARBA" id="ARBA00008787"/>
    </source>
</evidence>
<keyword evidence="6" id="KW-0966">Cell projection</keyword>
<dbReference type="Gene3D" id="1.20.120.340">
    <property type="entry name" value="Flagellar protein FliS"/>
    <property type="match status" value="1"/>
</dbReference>
<evidence type="ECO:0000256" key="5">
    <source>
        <dbReference type="ARBA" id="ARBA00023186"/>
    </source>
</evidence>
<dbReference type="NCBIfam" id="TIGR00208">
    <property type="entry name" value="fliS"/>
    <property type="match status" value="1"/>
</dbReference>
<dbReference type="PIRSF" id="PIRSF039090">
    <property type="entry name" value="Flis"/>
    <property type="match status" value="1"/>
</dbReference>
<evidence type="ECO:0000256" key="3">
    <source>
        <dbReference type="ARBA" id="ARBA00022490"/>
    </source>
</evidence>
<dbReference type="CDD" id="cd16098">
    <property type="entry name" value="FliS"/>
    <property type="match status" value="1"/>
</dbReference>
<dbReference type="SUPFAM" id="SSF101116">
    <property type="entry name" value="Flagellar export chaperone FliS"/>
    <property type="match status" value="1"/>
</dbReference>
<evidence type="ECO:0000256" key="4">
    <source>
        <dbReference type="ARBA" id="ARBA00022795"/>
    </source>
</evidence>
<gene>
    <name evidence="6" type="ORF">MNBD_GAMMA11-2146</name>
</gene>
<protein>
    <submittedName>
        <fullName evidence="6">Flagellar biosynthesis protein FliS</fullName>
    </submittedName>
</protein>
<sequence>MHNSAAMSQYKRVDIQASVDNADPYTLTLMLFNGAVERLNTAKMHIKHNNVGLKGESISKAISIIDGLRSSLDMKKGGEIAKNLESLYEYMQRQLLDVTVSNKPSNIDEVISLMNEIRSGWTAIPVEQRHPK</sequence>
<dbReference type="Pfam" id="PF02561">
    <property type="entry name" value="FliS"/>
    <property type="match status" value="1"/>
</dbReference>
<comment type="subcellular location">
    <subcellularLocation>
        <location evidence="1">Cytoplasm</location>
        <location evidence="1">Cytosol</location>
    </subcellularLocation>
</comment>
<keyword evidence="6" id="KW-0969">Cilium</keyword>
<dbReference type="GO" id="GO:0044780">
    <property type="term" value="P:bacterial-type flagellum assembly"/>
    <property type="evidence" value="ECO:0007669"/>
    <property type="project" value="InterPro"/>
</dbReference>
<dbReference type="PANTHER" id="PTHR34773:SF1">
    <property type="entry name" value="FLAGELLAR SECRETION CHAPERONE FLIS"/>
    <property type="match status" value="1"/>
</dbReference>
<keyword evidence="4" id="KW-1005">Bacterial flagellum biogenesis</keyword>
<comment type="similarity">
    <text evidence="2">Belongs to the FliS family.</text>
</comment>
<dbReference type="InterPro" id="IPR003713">
    <property type="entry name" value="FliS"/>
</dbReference>
<reference evidence="6" key="1">
    <citation type="submission" date="2018-06" db="EMBL/GenBank/DDBJ databases">
        <authorList>
            <person name="Zhirakovskaya E."/>
        </authorList>
    </citation>
    <scope>NUCLEOTIDE SEQUENCE</scope>
</reference>
<organism evidence="6">
    <name type="scientific">hydrothermal vent metagenome</name>
    <dbReference type="NCBI Taxonomy" id="652676"/>
    <lineage>
        <taxon>unclassified sequences</taxon>
        <taxon>metagenomes</taxon>
        <taxon>ecological metagenomes</taxon>
    </lineage>
</organism>
<dbReference type="GO" id="GO:0071973">
    <property type="term" value="P:bacterial-type flagellum-dependent cell motility"/>
    <property type="evidence" value="ECO:0007669"/>
    <property type="project" value="TreeGrafter"/>
</dbReference>
<keyword evidence="5" id="KW-0143">Chaperone</keyword>